<proteinExistence type="predicted"/>
<dbReference type="EMBL" id="CAJPWZ010002649">
    <property type="protein sequence ID" value="CAG2242296.1"/>
    <property type="molecule type" value="Genomic_DNA"/>
</dbReference>
<evidence type="ECO:0000313" key="2">
    <source>
        <dbReference type="Proteomes" id="UP000683360"/>
    </source>
</evidence>
<sequence>MHIAPSDLVDFGGQKSFDMTHQLFIQQKGTFILMFDGRKGLYSELDEYPQGNVTAVYCRYERIWSTDDNKEKPFEVNKTNKEFALSERRVEDFLLVQHSIGKLLYFDEPLLRDFIIIQPTAMVNILRSFITDRMFWPKEEYLRYILENLSSTGVLKKVDLFTLWSQPAFCDIMKDERTKEYILQVLLHLDILVEPKRYTEKDTGADLFLVPCMATETIPANIKKNATDDKTICIAYHLKETVIPSALAFKLIGASINIWPLKVVDTVFVFISKQQY</sequence>
<reference evidence="1" key="1">
    <citation type="submission" date="2021-03" db="EMBL/GenBank/DDBJ databases">
        <authorList>
            <person name="Bekaert M."/>
        </authorList>
    </citation>
    <scope>NUCLEOTIDE SEQUENCE</scope>
</reference>
<comment type="caution">
    <text evidence="1">The sequence shown here is derived from an EMBL/GenBank/DDBJ whole genome shotgun (WGS) entry which is preliminary data.</text>
</comment>
<dbReference type="Proteomes" id="UP000683360">
    <property type="component" value="Unassembled WGS sequence"/>
</dbReference>
<gene>
    <name evidence="1" type="ORF">MEDL_54481</name>
</gene>
<dbReference type="AlphaFoldDB" id="A0A8S3UEI9"/>
<accession>A0A8S3UEI9</accession>
<organism evidence="1 2">
    <name type="scientific">Mytilus edulis</name>
    <name type="common">Blue mussel</name>
    <dbReference type="NCBI Taxonomy" id="6550"/>
    <lineage>
        <taxon>Eukaryota</taxon>
        <taxon>Metazoa</taxon>
        <taxon>Spiralia</taxon>
        <taxon>Lophotrochozoa</taxon>
        <taxon>Mollusca</taxon>
        <taxon>Bivalvia</taxon>
        <taxon>Autobranchia</taxon>
        <taxon>Pteriomorphia</taxon>
        <taxon>Mytilida</taxon>
        <taxon>Mytiloidea</taxon>
        <taxon>Mytilidae</taxon>
        <taxon>Mytilinae</taxon>
        <taxon>Mytilus</taxon>
    </lineage>
</organism>
<protein>
    <submittedName>
        <fullName evidence="1">Uncharacterized protein</fullName>
    </submittedName>
</protein>
<keyword evidence="2" id="KW-1185">Reference proteome</keyword>
<name>A0A8S3UEI9_MYTED</name>
<evidence type="ECO:0000313" key="1">
    <source>
        <dbReference type="EMBL" id="CAG2242296.1"/>
    </source>
</evidence>
<dbReference type="OrthoDB" id="5962960at2759"/>